<dbReference type="Pfam" id="PF01935">
    <property type="entry name" value="DUF87"/>
    <property type="match status" value="1"/>
</dbReference>
<reference evidence="2 3" key="1">
    <citation type="submission" date="2019-02" db="EMBL/GenBank/DDBJ databases">
        <title>Deep-cultivation of Planctomycetes and their phenomic and genomic characterization uncovers novel biology.</title>
        <authorList>
            <person name="Wiegand S."/>
            <person name="Jogler M."/>
            <person name="Boedeker C."/>
            <person name="Pinto D."/>
            <person name="Vollmers J."/>
            <person name="Rivas-Marin E."/>
            <person name="Kohn T."/>
            <person name="Peeters S.H."/>
            <person name="Heuer A."/>
            <person name="Rast P."/>
            <person name="Oberbeckmann S."/>
            <person name="Bunk B."/>
            <person name="Jeske O."/>
            <person name="Meyerdierks A."/>
            <person name="Storesund J.E."/>
            <person name="Kallscheuer N."/>
            <person name="Luecker S."/>
            <person name="Lage O.M."/>
            <person name="Pohl T."/>
            <person name="Merkel B.J."/>
            <person name="Hornburger P."/>
            <person name="Mueller R.-W."/>
            <person name="Bruemmer F."/>
            <person name="Labrenz M."/>
            <person name="Spormann A.M."/>
            <person name="Op Den Camp H."/>
            <person name="Overmann J."/>
            <person name="Amann R."/>
            <person name="Jetten M.S.M."/>
            <person name="Mascher T."/>
            <person name="Medema M.H."/>
            <person name="Devos D.P."/>
            <person name="Kaster A.-K."/>
            <person name="Ovreas L."/>
            <person name="Rohde M."/>
            <person name="Galperin M.Y."/>
            <person name="Jogler C."/>
        </authorList>
    </citation>
    <scope>NUCLEOTIDE SEQUENCE [LARGE SCALE GENOMIC DNA]</scope>
    <source>
        <strain evidence="2 3">Pan54</strain>
    </source>
</reference>
<dbReference type="InterPro" id="IPR027417">
    <property type="entry name" value="P-loop_NTPase"/>
</dbReference>
<dbReference type="EMBL" id="SJPG01000001">
    <property type="protein sequence ID" value="TWT64399.1"/>
    <property type="molecule type" value="Genomic_DNA"/>
</dbReference>
<evidence type="ECO:0000313" key="3">
    <source>
        <dbReference type="Proteomes" id="UP000316095"/>
    </source>
</evidence>
<accession>A0A5C5XPA5</accession>
<evidence type="ECO:0000313" key="2">
    <source>
        <dbReference type="EMBL" id="TWT64399.1"/>
    </source>
</evidence>
<dbReference type="SUPFAM" id="SSF52540">
    <property type="entry name" value="P-loop containing nucleoside triphosphate hydrolases"/>
    <property type="match status" value="1"/>
</dbReference>
<dbReference type="OrthoDB" id="9806951at2"/>
<name>A0A5C5XPA5_9PLAN</name>
<dbReference type="InterPro" id="IPR002789">
    <property type="entry name" value="HerA_central"/>
</dbReference>
<gene>
    <name evidence="2" type="ORF">Pan54_51610</name>
</gene>
<sequence>MSDTNSNRVIGKLIGNTGDPMRLQVALKDSHSARRGEFVRVMHQESRADDPLPVLGRIVSISRSNILFSEAAGEGLADITLLPGTRVTGETVRATLELVGYTDPSSGQPRIPRRPLDPGSEVLGVDYDFLREFYRFDPACSIHLGNLVGYERGANTVPIFLDVNKLATEHFAVLAMTGAGKSFTVGRIIERMVALHNATVVVFDPHGEYGNAFKAGKVQFSGAENSVEDERDRSDLKKIRDNIETLCTKQGRGIVAYTPDMPEFHTKYAGKNHKLALALDRFDLDEFSAVLPGLTEPQQRVLDAALRYWTKTTQAPRAADSLLSMLTDRLDDLKNWDELSSAESSALNARSAAVVAIRLRRLINDSKSFYSTGMDQPLDIKSIVGRPSDTGGRLVIVDLQGVSDSAKQIIVALMSAEILNAALDKSDKTRPTFLVYEEGHNFAPAGSPSLSRNIIKRIASEGRKFGVGFGIISQRPSRLDPDVTSQCNTLIVMRLKNPDDQKFIVKASDMLSSHDIDELPALSTGEALVSGRSIPAPLLVRVGVKALMHGGDSPDVLSEWNP</sequence>
<feature type="domain" description="Helicase HerA central" evidence="1">
    <location>
        <begin position="142"/>
        <end position="418"/>
    </location>
</feature>
<comment type="caution">
    <text evidence="2">The sequence shown here is derived from an EMBL/GenBank/DDBJ whole genome shotgun (WGS) entry which is preliminary data.</text>
</comment>
<organism evidence="2 3">
    <name type="scientific">Rubinisphaera italica</name>
    <dbReference type="NCBI Taxonomy" id="2527969"/>
    <lineage>
        <taxon>Bacteria</taxon>
        <taxon>Pseudomonadati</taxon>
        <taxon>Planctomycetota</taxon>
        <taxon>Planctomycetia</taxon>
        <taxon>Planctomycetales</taxon>
        <taxon>Planctomycetaceae</taxon>
        <taxon>Rubinisphaera</taxon>
    </lineage>
</organism>
<dbReference type="PANTHER" id="PTHR42957">
    <property type="entry name" value="HELICASE MJ1565-RELATED"/>
    <property type="match status" value="1"/>
</dbReference>
<protein>
    <submittedName>
        <fullName evidence="2">AAA-like domain protein</fullName>
    </submittedName>
</protein>
<evidence type="ECO:0000259" key="1">
    <source>
        <dbReference type="Pfam" id="PF01935"/>
    </source>
</evidence>
<dbReference type="RefSeq" id="WP_146506114.1">
    <property type="nucleotide sequence ID" value="NZ_SJPG01000001.1"/>
</dbReference>
<dbReference type="Proteomes" id="UP000316095">
    <property type="component" value="Unassembled WGS sequence"/>
</dbReference>
<proteinExistence type="predicted"/>
<dbReference type="PANTHER" id="PTHR42957:SF2">
    <property type="entry name" value="HELICASE HERA CENTRAL DOMAIN-CONTAINING PROTEIN"/>
    <property type="match status" value="1"/>
</dbReference>
<dbReference type="InterPro" id="IPR008571">
    <property type="entry name" value="HerA-like"/>
</dbReference>
<dbReference type="Gene3D" id="3.40.50.300">
    <property type="entry name" value="P-loop containing nucleotide triphosphate hydrolases"/>
    <property type="match status" value="2"/>
</dbReference>
<dbReference type="AlphaFoldDB" id="A0A5C5XPA5"/>
<keyword evidence="3" id="KW-1185">Reference proteome</keyword>